<dbReference type="AlphaFoldDB" id="A0A2N8ZNE8"/>
<dbReference type="PANTHER" id="PTHR33121:SF76">
    <property type="entry name" value="SIGNALING PROTEIN"/>
    <property type="match status" value="1"/>
</dbReference>
<evidence type="ECO:0000259" key="1">
    <source>
        <dbReference type="PROSITE" id="PS50883"/>
    </source>
</evidence>
<dbReference type="Pfam" id="PF00563">
    <property type="entry name" value="EAL"/>
    <property type="match status" value="1"/>
</dbReference>
<dbReference type="InterPro" id="IPR035919">
    <property type="entry name" value="EAL_sf"/>
</dbReference>
<gene>
    <name evidence="2" type="ORF">VTAP4600_B1769</name>
</gene>
<reference evidence="2 3" key="1">
    <citation type="submission" date="2017-10" db="EMBL/GenBank/DDBJ databases">
        <authorList>
            <person name="Banno H."/>
            <person name="Chua N.-H."/>
        </authorList>
    </citation>
    <scope>NUCLEOTIDE SEQUENCE [LARGE SCALE GENOMIC DNA]</scope>
    <source>
        <strain evidence="2">Vibrio tapetis CECT4600</strain>
    </source>
</reference>
<dbReference type="KEGG" id="vta:B1769"/>
<proteinExistence type="predicted"/>
<dbReference type="PANTHER" id="PTHR33121">
    <property type="entry name" value="CYCLIC DI-GMP PHOSPHODIESTERASE PDEF"/>
    <property type="match status" value="1"/>
</dbReference>
<dbReference type="OrthoDB" id="1673646at2"/>
<dbReference type="SUPFAM" id="SSF141868">
    <property type="entry name" value="EAL domain-like"/>
    <property type="match status" value="1"/>
</dbReference>
<dbReference type="EMBL" id="LT960612">
    <property type="protein sequence ID" value="SON53379.1"/>
    <property type="molecule type" value="Genomic_DNA"/>
</dbReference>
<dbReference type="InterPro" id="IPR001633">
    <property type="entry name" value="EAL_dom"/>
</dbReference>
<protein>
    <recommendedName>
        <fullName evidence="1">EAL domain-containing protein</fullName>
    </recommendedName>
</protein>
<dbReference type="PROSITE" id="PS50883">
    <property type="entry name" value="EAL"/>
    <property type="match status" value="1"/>
</dbReference>
<dbReference type="CDD" id="cd01948">
    <property type="entry name" value="EAL"/>
    <property type="match status" value="1"/>
</dbReference>
<dbReference type="InterPro" id="IPR050706">
    <property type="entry name" value="Cyclic-di-GMP_PDE-like"/>
</dbReference>
<dbReference type="GO" id="GO:0071111">
    <property type="term" value="F:cyclic-guanylate-specific phosphodiesterase activity"/>
    <property type="evidence" value="ECO:0007669"/>
    <property type="project" value="InterPro"/>
</dbReference>
<name>A0A2N8ZNE8_9VIBR</name>
<accession>A0A2N8ZNE8</accession>
<evidence type="ECO:0000313" key="3">
    <source>
        <dbReference type="Proteomes" id="UP000235828"/>
    </source>
</evidence>
<feature type="domain" description="EAL" evidence="1">
    <location>
        <begin position="14"/>
        <end position="264"/>
    </location>
</feature>
<dbReference type="SMART" id="SM00052">
    <property type="entry name" value="EAL"/>
    <property type="match status" value="1"/>
</dbReference>
<keyword evidence="3" id="KW-1185">Reference proteome</keyword>
<dbReference type="RefSeq" id="WP_102525391.1">
    <property type="nucleotide sequence ID" value="NZ_LT960612.1"/>
</dbReference>
<dbReference type="Gene3D" id="3.20.20.450">
    <property type="entry name" value="EAL domain"/>
    <property type="match status" value="1"/>
</dbReference>
<dbReference type="Proteomes" id="UP000235828">
    <property type="component" value="Chromosome B"/>
</dbReference>
<sequence>MIFSSRSDFSNRCRIHEDTKLHYAHYKDWLLDSVFQPIFDQSNDVIGYEALLRITCAINGNPIPPSDIFALDSISNEDKINVDQLSQAVHIRNFAQTEQSHLKLFLNTLPISNEHRVNALKNNSLLLTRLNELDLKPDQLVQEIIESESTDDIALSIAVRELKDNGFHVAIDDFGSLSSNLQRVALIKPNVLKIDRGLLLAYMSGDKQPLYDTLLLGNSLHAPTVIEGIETSEQLEEMAKLNIEFYQGFYLAKPTPLAKANAHS</sequence>
<organism evidence="2 3">
    <name type="scientific">Vibrio tapetis subsp. tapetis</name>
    <dbReference type="NCBI Taxonomy" id="1671868"/>
    <lineage>
        <taxon>Bacteria</taxon>
        <taxon>Pseudomonadati</taxon>
        <taxon>Pseudomonadota</taxon>
        <taxon>Gammaproteobacteria</taxon>
        <taxon>Vibrionales</taxon>
        <taxon>Vibrionaceae</taxon>
        <taxon>Vibrio</taxon>
    </lineage>
</organism>
<evidence type="ECO:0000313" key="2">
    <source>
        <dbReference type="EMBL" id="SON53379.1"/>
    </source>
</evidence>